<dbReference type="Proteomes" id="UP001195963">
    <property type="component" value="Unassembled WGS sequence"/>
</dbReference>
<evidence type="ECO:0000256" key="1">
    <source>
        <dbReference type="SAM" id="SignalP"/>
    </source>
</evidence>
<reference evidence="2 3" key="1">
    <citation type="submission" date="2021-07" db="EMBL/GenBank/DDBJ databases">
        <title>Shewanella sp. nov, isolated from SCS.</title>
        <authorList>
            <person name="Cao W.R."/>
        </authorList>
    </citation>
    <scope>NUCLEOTIDE SEQUENCE [LARGE SCALE GENOMIC DNA]</scope>
    <source>
        <strain evidence="2 3">NR704-98</strain>
    </source>
</reference>
<protein>
    <recommendedName>
        <fullName evidence="4">Lipoprotein</fullName>
    </recommendedName>
</protein>
<feature type="signal peptide" evidence="1">
    <location>
        <begin position="1"/>
        <end position="18"/>
    </location>
</feature>
<comment type="caution">
    <text evidence="2">The sequence shown here is derived from an EMBL/GenBank/DDBJ whole genome shotgun (WGS) entry which is preliminary data.</text>
</comment>
<dbReference type="RefSeq" id="WP_220111250.1">
    <property type="nucleotide sequence ID" value="NZ_JAHZST010000018.1"/>
</dbReference>
<keyword evidence="3" id="KW-1185">Reference proteome</keyword>
<sequence length="102" mass="11412">MKKLSLVCCLLFVIGCSANSVKTNNDTYNTNLDSLDLPSHYTSPCFHENKKIYNEFATLLGRLEIGELSQSDAASKMVVLCPHQPEMIIWLTNTFAKPPAYL</sequence>
<keyword evidence="1" id="KW-0732">Signal</keyword>
<evidence type="ECO:0000313" key="3">
    <source>
        <dbReference type="Proteomes" id="UP001195963"/>
    </source>
</evidence>
<gene>
    <name evidence="2" type="ORF">K0625_19815</name>
</gene>
<feature type="chain" id="PRO_5045796842" description="Lipoprotein" evidence="1">
    <location>
        <begin position="19"/>
        <end position="102"/>
    </location>
</feature>
<evidence type="ECO:0008006" key="4">
    <source>
        <dbReference type="Google" id="ProtNLM"/>
    </source>
</evidence>
<dbReference type="EMBL" id="JAHZST010000018">
    <property type="protein sequence ID" value="MBW8185892.1"/>
    <property type="molecule type" value="Genomic_DNA"/>
</dbReference>
<name>A0ABS7EA56_9GAMM</name>
<organism evidence="2 3">
    <name type="scientific">Shewanella nanhaiensis</name>
    <dbReference type="NCBI Taxonomy" id="2864872"/>
    <lineage>
        <taxon>Bacteria</taxon>
        <taxon>Pseudomonadati</taxon>
        <taxon>Pseudomonadota</taxon>
        <taxon>Gammaproteobacteria</taxon>
        <taxon>Alteromonadales</taxon>
        <taxon>Shewanellaceae</taxon>
        <taxon>Shewanella</taxon>
    </lineage>
</organism>
<proteinExistence type="predicted"/>
<accession>A0ABS7EA56</accession>
<evidence type="ECO:0000313" key="2">
    <source>
        <dbReference type="EMBL" id="MBW8185892.1"/>
    </source>
</evidence>
<dbReference type="PROSITE" id="PS51257">
    <property type="entry name" value="PROKAR_LIPOPROTEIN"/>
    <property type="match status" value="1"/>
</dbReference>